<keyword evidence="2 4" id="KW-0732">Signal</keyword>
<gene>
    <name evidence="6" type="ORF">AMR76_13370</name>
</gene>
<name>A0A0Q2MBS2_VIBFU</name>
<feature type="domain" description="Porin" evidence="5">
    <location>
        <begin position="38"/>
        <end position="328"/>
    </location>
</feature>
<evidence type="ECO:0000256" key="4">
    <source>
        <dbReference type="SAM" id="SignalP"/>
    </source>
</evidence>
<evidence type="ECO:0000313" key="7">
    <source>
        <dbReference type="Proteomes" id="UP000051221"/>
    </source>
</evidence>
<dbReference type="Gene3D" id="2.40.160.10">
    <property type="entry name" value="Porin"/>
    <property type="match status" value="1"/>
</dbReference>
<dbReference type="InterPro" id="IPR050298">
    <property type="entry name" value="Gram-neg_bact_OMP"/>
</dbReference>
<feature type="chain" id="PRO_5006194475" description="Porin domain-containing protein" evidence="4">
    <location>
        <begin position="51"/>
        <end position="344"/>
    </location>
</feature>
<reference evidence="6 7" key="1">
    <citation type="submission" date="2015-08" db="EMBL/GenBank/DDBJ databases">
        <title>Antibacterial properties of a collection of Vibrionaceae strains.</title>
        <authorList>
            <person name="Giubergia S."/>
        </authorList>
    </citation>
    <scope>NUCLEOTIDE SEQUENCE [LARGE SCALE GENOMIC DNA]</scope>
    <source>
        <strain evidence="6 7">S0821</strain>
    </source>
</reference>
<evidence type="ECO:0000256" key="1">
    <source>
        <dbReference type="ARBA" id="ARBA00004571"/>
    </source>
</evidence>
<evidence type="ECO:0000259" key="5">
    <source>
        <dbReference type="Pfam" id="PF13609"/>
    </source>
</evidence>
<comment type="caution">
    <text evidence="6">The sequence shown here is derived from an EMBL/GenBank/DDBJ whole genome shotgun (WGS) entry which is preliminary data.</text>
</comment>
<dbReference type="EMBL" id="LKHS01000010">
    <property type="protein sequence ID" value="KQH85489.1"/>
    <property type="molecule type" value="Genomic_DNA"/>
</dbReference>
<organism evidence="6 7">
    <name type="scientific">Vibrio furnissii</name>
    <dbReference type="NCBI Taxonomy" id="29494"/>
    <lineage>
        <taxon>Bacteria</taxon>
        <taxon>Pseudomonadati</taxon>
        <taxon>Pseudomonadota</taxon>
        <taxon>Gammaproteobacteria</taxon>
        <taxon>Vibrionales</taxon>
        <taxon>Vibrionaceae</taxon>
        <taxon>Vibrio</taxon>
    </lineage>
</organism>
<dbReference type="InterPro" id="IPR023614">
    <property type="entry name" value="Porin_dom_sf"/>
</dbReference>
<dbReference type="InterPro" id="IPR033900">
    <property type="entry name" value="Gram_neg_porin_domain"/>
</dbReference>
<dbReference type="CDD" id="cd00342">
    <property type="entry name" value="gram_neg_porins"/>
    <property type="match status" value="1"/>
</dbReference>
<protein>
    <recommendedName>
        <fullName evidence="5">Porin domain-containing protein</fullName>
    </recommendedName>
</protein>
<dbReference type="PANTHER" id="PTHR34501">
    <property type="entry name" value="PROTEIN YDDL-RELATED"/>
    <property type="match status" value="1"/>
</dbReference>
<dbReference type="PANTHER" id="PTHR34501:SF2">
    <property type="entry name" value="OUTER MEMBRANE PORIN F-RELATED"/>
    <property type="match status" value="1"/>
</dbReference>
<dbReference type="SUPFAM" id="SSF56935">
    <property type="entry name" value="Porins"/>
    <property type="match status" value="1"/>
</dbReference>
<dbReference type="GO" id="GO:0009279">
    <property type="term" value="C:cell outer membrane"/>
    <property type="evidence" value="ECO:0007669"/>
    <property type="project" value="UniProtKB-SubCell"/>
</dbReference>
<sequence length="344" mass="38492">MITNRRVGKSSSIKQKGIETDFPIKKRQWINMKKTLLALAVMTAAGSVNAAEVFKTEDATVDFYGQLREYVEFSDVDGSDDAKIDKSSSRWGVKVNYQVNDDFAVLGKAEVYVEDSGLRQHYIGFASESFGTVTVGQQLPFYDDIYGAIYPYQYDMAPYANGFDDNFWQSSAIAYQLSRDAFWVKAMYNLPENDSNPEMGEAYVGTSFGDLSVHVGGAFMDDQVGTNNAESTYAEATAEYAIGSGVIGFTYAYNKLEDKADSDNDKKSNGFHLGAKFEVADKTSVYGQYQYLDFDKNVDETQNVVLGVEYIFASWARSYVEYNFHKEDSAEDANNLALGARIYW</sequence>
<evidence type="ECO:0000313" key="6">
    <source>
        <dbReference type="EMBL" id="KQH85489.1"/>
    </source>
</evidence>
<dbReference type="AlphaFoldDB" id="A0A0Q2MBS2"/>
<dbReference type="InParanoid" id="A0A0Q2MBS2"/>
<proteinExistence type="predicted"/>
<dbReference type="Pfam" id="PF13609">
    <property type="entry name" value="Porin_4"/>
    <property type="match status" value="1"/>
</dbReference>
<feature type="signal peptide" evidence="4">
    <location>
        <begin position="1"/>
        <end position="50"/>
    </location>
</feature>
<dbReference type="GO" id="GO:0015288">
    <property type="term" value="F:porin activity"/>
    <property type="evidence" value="ECO:0007669"/>
    <property type="project" value="InterPro"/>
</dbReference>
<accession>A0A0Q2MBS2</accession>
<evidence type="ECO:0000256" key="2">
    <source>
        <dbReference type="ARBA" id="ARBA00022729"/>
    </source>
</evidence>
<evidence type="ECO:0000256" key="3">
    <source>
        <dbReference type="ARBA" id="ARBA00023136"/>
    </source>
</evidence>
<comment type="subcellular location">
    <subcellularLocation>
        <location evidence="1">Cell outer membrane</location>
        <topology evidence="1">Multi-pass membrane protein</topology>
    </subcellularLocation>
</comment>
<dbReference type="Proteomes" id="UP000051221">
    <property type="component" value="Unassembled WGS sequence"/>
</dbReference>
<keyword evidence="7" id="KW-1185">Reference proteome</keyword>
<keyword evidence="3" id="KW-0472">Membrane</keyword>